<keyword evidence="4" id="KW-0325">Glycoprotein</keyword>
<dbReference type="SUPFAM" id="SSF69179">
    <property type="entry name" value="Integrin domains"/>
    <property type="match status" value="1"/>
</dbReference>
<dbReference type="AlphaFoldDB" id="A0A5B7DAT7"/>
<sequence length="169" mass="19218">MQIQEDRISYRDDYKETPRKSKCFTHMWVFKKGPTPIGEVDLNIDIPVNTSDGHKLVKLYPPKTAFKEQPFQCKLGSGSFDIDISDNGNLDSSKISDDSEMTGSGNVEPRIKQISVNVENEGEETQYFNCSSSLVRCVRLSCSIYNWPHETNSATISFNMEVDLQVMDY</sequence>
<dbReference type="Pfam" id="PF20806">
    <property type="entry name" value="Integrin_A_Ig_3"/>
    <property type="match status" value="1"/>
</dbReference>
<dbReference type="InterPro" id="IPR048286">
    <property type="entry name" value="Integrin_alpha_Ig-like_3"/>
</dbReference>
<evidence type="ECO:0000256" key="1">
    <source>
        <dbReference type="ARBA" id="ARBA00004479"/>
    </source>
</evidence>
<evidence type="ECO:0000313" key="6">
    <source>
        <dbReference type="EMBL" id="MPC18225.1"/>
    </source>
</evidence>
<evidence type="ECO:0000256" key="2">
    <source>
        <dbReference type="ARBA" id="ARBA00023037"/>
    </source>
</evidence>
<dbReference type="Proteomes" id="UP000324222">
    <property type="component" value="Unassembled WGS sequence"/>
</dbReference>
<accession>A0A5B7DAT7</accession>
<feature type="domain" description="Integrin alpha third immunoglobulin-like" evidence="5">
    <location>
        <begin position="29"/>
        <end position="159"/>
    </location>
</feature>
<comment type="subcellular location">
    <subcellularLocation>
        <location evidence="1">Membrane</location>
        <topology evidence="1">Single-pass type I membrane protein</topology>
    </subcellularLocation>
</comment>
<evidence type="ECO:0000259" key="5">
    <source>
        <dbReference type="Pfam" id="PF20806"/>
    </source>
</evidence>
<keyword evidence="3" id="KW-0472">Membrane</keyword>
<dbReference type="EMBL" id="VSRR010000660">
    <property type="protein sequence ID" value="MPC18225.1"/>
    <property type="molecule type" value="Genomic_DNA"/>
</dbReference>
<gene>
    <name evidence="6" type="ORF">E2C01_011103</name>
</gene>
<proteinExistence type="predicted"/>
<dbReference type="GO" id="GO:0007229">
    <property type="term" value="P:integrin-mediated signaling pathway"/>
    <property type="evidence" value="ECO:0007669"/>
    <property type="project" value="UniProtKB-KW"/>
</dbReference>
<keyword evidence="7" id="KW-1185">Reference proteome</keyword>
<dbReference type="OrthoDB" id="6362691at2759"/>
<dbReference type="GO" id="GO:0016020">
    <property type="term" value="C:membrane"/>
    <property type="evidence" value="ECO:0007669"/>
    <property type="project" value="UniProtKB-SubCell"/>
</dbReference>
<evidence type="ECO:0000256" key="3">
    <source>
        <dbReference type="ARBA" id="ARBA00023136"/>
    </source>
</evidence>
<name>A0A5B7DAT7_PORTR</name>
<keyword evidence="2" id="KW-0401">Integrin</keyword>
<organism evidence="6 7">
    <name type="scientific">Portunus trituberculatus</name>
    <name type="common">Swimming crab</name>
    <name type="synonym">Neptunus trituberculatus</name>
    <dbReference type="NCBI Taxonomy" id="210409"/>
    <lineage>
        <taxon>Eukaryota</taxon>
        <taxon>Metazoa</taxon>
        <taxon>Ecdysozoa</taxon>
        <taxon>Arthropoda</taxon>
        <taxon>Crustacea</taxon>
        <taxon>Multicrustacea</taxon>
        <taxon>Malacostraca</taxon>
        <taxon>Eumalacostraca</taxon>
        <taxon>Eucarida</taxon>
        <taxon>Decapoda</taxon>
        <taxon>Pleocyemata</taxon>
        <taxon>Brachyura</taxon>
        <taxon>Eubrachyura</taxon>
        <taxon>Portunoidea</taxon>
        <taxon>Portunidae</taxon>
        <taxon>Portuninae</taxon>
        <taxon>Portunus</taxon>
    </lineage>
</organism>
<comment type="caution">
    <text evidence="6">The sequence shown here is derived from an EMBL/GenBank/DDBJ whole genome shotgun (WGS) entry which is preliminary data.</text>
</comment>
<dbReference type="InterPro" id="IPR032695">
    <property type="entry name" value="Integrin_dom_sf"/>
</dbReference>
<protein>
    <recommendedName>
        <fullName evidence="5">Integrin alpha third immunoglobulin-like domain-containing protein</fullName>
    </recommendedName>
</protein>
<reference evidence="6 7" key="1">
    <citation type="submission" date="2019-05" db="EMBL/GenBank/DDBJ databases">
        <title>Another draft genome of Portunus trituberculatus and its Hox gene families provides insights of decapod evolution.</title>
        <authorList>
            <person name="Jeong J.-H."/>
            <person name="Song I."/>
            <person name="Kim S."/>
            <person name="Choi T."/>
            <person name="Kim D."/>
            <person name="Ryu S."/>
            <person name="Kim W."/>
        </authorList>
    </citation>
    <scope>NUCLEOTIDE SEQUENCE [LARGE SCALE GENOMIC DNA]</scope>
    <source>
        <tissue evidence="6">Muscle</tissue>
    </source>
</reference>
<evidence type="ECO:0000256" key="4">
    <source>
        <dbReference type="ARBA" id="ARBA00023180"/>
    </source>
</evidence>
<dbReference type="Gene3D" id="2.60.40.1530">
    <property type="entry name" value="ntegrin, alpha v. Chain A, domain 4"/>
    <property type="match status" value="1"/>
</dbReference>
<evidence type="ECO:0000313" key="7">
    <source>
        <dbReference type="Proteomes" id="UP000324222"/>
    </source>
</evidence>
<dbReference type="GO" id="GO:0007157">
    <property type="term" value="P:heterophilic cell-cell adhesion via plasma membrane cell adhesion molecules"/>
    <property type="evidence" value="ECO:0007669"/>
    <property type="project" value="UniProtKB-ARBA"/>
</dbReference>